<comment type="caution">
    <text evidence="8">The sequence shown here is derived from an EMBL/GenBank/DDBJ whole genome shotgun (WGS) entry which is preliminary data.</text>
</comment>
<feature type="transmembrane region" description="Helical" evidence="6">
    <location>
        <begin position="258"/>
        <end position="279"/>
    </location>
</feature>
<dbReference type="InterPro" id="IPR049326">
    <property type="entry name" value="Rhodopsin_dom_fungi"/>
</dbReference>
<protein>
    <recommendedName>
        <fullName evidence="7">Rhodopsin domain-containing protein</fullName>
    </recommendedName>
</protein>
<dbReference type="PANTHER" id="PTHR33048:SF155">
    <property type="entry name" value="INTEGRAL MEMBRANE PROTEIN"/>
    <property type="match status" value="1"/>
</dbReference>
<accession>A0AAN6MQR8</accession>
<evidence type="ECO:0000256" key="3">
    <source>
        <dbReference type="ARBA" id="ARBA00022989"/>
    </source>
</evidence>
<evidence type="ECO:0000313" key="9">
    <source>
        <dbReference type="Proteomes" id="UP001303889"/>
    </source>
</evidence>
<feature type="transmembrane region" description="Helical" evidence="6">
    <location>
        <begin position="219"/>
        <end position="238"/>
    </location>
</feature>
<feature type="transmembrane region" description="Helical" evidence="6">
    <location>
        <begin position="59"/>
        <end position="80"/>
    </location>
</feature>
<name>A0AAN6MQR8_9PEZI</name>
<keyword evidence="4 6" id="KW-0472">Membrane</keyword>
<evidence type="ECO:0000256" key="6">
    <source>
        <dbReference type="SAM" id="Phobius"/>
    </source>
</evidence>
<feature type="transmembrane region" description="Helical" evidence="6">
    <location>
        <begin position="179"/>
        <end position="199"/>
    </location>
</feature>
<evidence type="ECO:0000313" key="8">
    <source>
        <dbReference type="EMBL" id="KAK3905154.1"/>
    </source>
</evidence>
<feature type="transmembrane region" description="Helical" evidence="6">
    <location>
        <begin position="25"/>
        <end position="47"/>
    </location>
</feature>
<feature type="transmembrane region" description="Helical" evidence="6">
    <location>
        <begin position="137"/>
        <end position="159"/>
    </location>
</feature>
<dbReference type="AlphaFoldDB" id="A0AAN6MQR8"/>
<sequence length="438" mass="47980">MAASPGTTGPPPPDSALSHENNGHFLLTFMGALTGFGLLFVAARVYCRLISQKRLFVEDFIVILTAALIIAHVAFAAMAVEHGAGRHMVALRPEQIQGAIFYAMVAALPGVMAFTLPKFAVVILLAKLLNPGRWHRIAMWVVSVVYFSSSVVTVIMVWVQCTPASTQWGAAKGRCWNPRVMFVYTVVHGACGAVFDLYLAIYPTVVMARMVQLTWKAKAALSSALGFGYCACAVAAYKCYTLSNLFERRDFTYKMNDIVLWTNIEGNCVLIGACIPTLYPLIKKLFGARALAASSTPQHLHIVTFGSHPKEKPPQPPHHHHPHLILHSNLEDSTTYVADADADDFDITPTTITNATTAATSHCTNTNTTLEVESGRGRGPQRWRYVVLQDDPETPPPVRVGSDGNSTAEQWAAETVARLQRLQVRVEQWRVGTPPGWI</sequence>
<proteinExistence type="inferred from homology"/>
<reference evidence="8" key="1">
    <citation type="journal article" date="2023" name="Mol. Phylogenet. Evol.">
        <title>Genome-scale phylogeny and comparative genomics of the fungal order Sordariales.</title>
        <authorList>
            <person name="Hensen N."/>
            <person name="Bonometti L."/>
            <person name="Westerberg I."/>
            <person name="Brannstrom I.O."/>
            <person name="Guillou S."/>
            <person name="Cros-Aarteil S."/>
            <person name="Calhoun S."/>
            <person name="Haridas S."/>
            <person name="Kuo A."/>
            <person name="Mondo S."/>
            <person name="Pangilinan J."/>
            <person name="Riley R."/>
            <person name="LaButti K."/>
            <person name="Andreopoulos B."/>
            <person name="Lipzen A."/>
            <person name="Chen C."/>
            <person name="Yan M."/>
            <person name="Daum C."/>
            <person name="Ng V."/>
            <person name="Clum A."/>
            <person name="Steindorff A."/>
            <person name="Ohm R.A."/>
            <person name="Martin F."/>
            <person name="Silar P."/>
            <person name="Natvig D.O."/>
            <person name="Lalanne C."/>
            <person name="Gautier V."/>
            <person name="Ament-Velasquez S.L."/>
            <person name="Kruys A."/>
            <person name="Hutchinson M.I."/>
            <person name="Powell A.J."/>
            <person name="Barry K."/>
            <person name="Miller A.N."/>
            <person name="Grigoriev I.V."/>
            <person name="Debuchy R."/>
            <person name="Gladieux P."/>
            <person name="Hiltunen Thoren M."/>
            <person name="Johannesson H."/>
        </authorList>
    </citation>
    <scope>NUCLEOTIDE SEQUENCE</scope>
    <source>
        <strain evidence="8">CBS 103.79</strain>
    </source>
</reference>
<evidence type="ECO:0000256" key="1">
    <source>
        <dbReference type="ARBA" id="ARBA00004141"/>
    </source>
</evidence>
<dbReference type="Proteomes" id="UP001303889">
    <property type="component" value="Unassembled WGS sequence"/>
</dbReference>
<feature type="domain" description="Rhodopsin" evidence="7">
    <location>
        <begin position="43"/>
        <end position="284"/>
    </location>
</feature>
<evidence type="ECO:0000256" key="5">
    <source>
        <dbReference type="ARBA" id="ARBA00038359"/>
    </source>
</evidence>
<dbReference type="PANTHER" id="PTHR33048">
    <property type="entry name" value="PTH11-LIKE INTEGRAL MEMBRANE PROTEIN (AFU_ORTHOLOGUE AFUA_5G11245)"/>
    <property type="match status" value="1"/>
</dbReference>
<comment type="similarity">
    <text evidence="5">Belongs to the SAT4 family.</text>
</comment>
<dbReference type="Pfam" id="PF20684">
    <property type="entry name" value="Fung_rhodopsin"/>
    <property type="match status" value="1"/>
</dbReference>
<evidence type="ECO:0000259" key="7">
    <source>
        <dbReference type="Pfam" id="PF20684"/>
    </source>
</evidence>
<dbReference type="EMBL" id="MU855369">
    <property type="protein sequence ID" value="KAK3905154.1"/>
    <property type="molecule type" value="Genomic_DNA"/>
</dbReference>
<comment type="subcellular location">
    <subcellularLocation>
        <location evidence="1">Membrane</location>
        <topology evidence="1">Multi-pass membrane protein</topology>
    </subcellularLocation>
</comment>
<evidence type="ECO:0000256" key="4">
    <source>
        <dbReference type="ARBA" id="ARBA00023136"/>
    </source>
</evidence>
<evidence type="ECO:0000256" key="2">
    <source>
        <dbReference type="ARBA" id="ARBA00022692"/>
    </source>
</evidence>
<reference evidence="8" key="2">
    <citation type="submission" date="2023-05" db="EMBL/GenBank/DDBJ databases">
        <authorList>
            <consortium name="Lawrence Berkeley National Laboratory"/>
            <person name="Steindorff A."/>
            <person name="Hensen N."/>
            <person name="Bonometti L."/>
            <person name="Westerberg I."/>
            <person name="Brannstrom I.O."/>
            <person name="Guillou S."/>
            <person name="Cros-Aarteil S."/>
            <person name="Calhoun S."/>
            <person name="Haridas S."/>
            <person name="Kuo A."/>
            <person name="Mondo S."/>
            <person name="Pangilinan J."/>
            <person name="Riley R."/>
            <person name="Labutti K."/>
            <person name="Andreopoulos B."/>
            <person name="Lipzen A."/>
            <person name="Chen C."/>
            <person name="Yanf M."/>
            <person name="Daum C."/>
            <person name="Ng V."/>
            <person name="Clum A."/>
            <person name="Ohm R."/>
            <person name="Martin F."/>
            <person name="Silar P."/>
            <person name="Natvig D."/>
            <person name="Lalanne C."/>
            <person name="Gautier V."/>
            <person name="Ament-Velasquez S.L."/>
            <person name="Kruys A."/>
            <person name="Hutchinson M.I."/>
            <person name="Powell A.J."/>
            <person name="Barry K."/>
            <person name="Miller A.N."/>
            <person name="Grigoriev I.V."/>
            <person name="Debuchy R."/>
            <person name="Gladieux P."/>
            <person name="Thoren M.H."/>
            <person name="Johannesson H."/>
        </authorList>
    </citation>
    <scope>NUCLEOTIDE SEQUENCE</scope>
    <source>
        <strain evidence="8">CBS 103.79</strain>
    </source>
</reference>
<feature type="transmembrane region" description="Helical" evidence="6">
    <location>
        <begin position="100"/>
        <end position="125"/>
    </location>
</feature>
<keyword evidence="2 6" id="KW-0812">Transmembrane</keyword>
<organism evidence="8 9">
    <name type="scientific">Staphylotrichum tortipilum</name>
    <dbReference type="NCBI Taxonomy" id="2831512"/>
    <lineage>
        <taxon>Eukaryota</taxon>
        <taxon>Fungi</taxon>
        <taxon>Dikarya</taxon>
        <taxon>Ascomycota</taxon>
        <taxon>Pezizomycotina</taxon>
        <taxon>Sordariomycetes</taxon>
        <taxon>Sordariomycetidae</taxon>
        <taxon>Sordariales</taxon>
        <taxon>Chaetomiaceae</taxon>
        <taxon>Staphylotrichum</taxon>
    </lineage>
</organism>
<gene>
    <name evidence="8" type="ORF">C8A05DRAFT_13004</name>
</gene>
<keyword evidence="9" id="KW-1185">Reference proteome</keyword>
<keyword evidence="3 6" id="KW-1133">Transmembrane helix</keyword>
<dbReference type="InterPro" id="IPR052337">
    <property type="entry name" value="SAT4-like"/>
</dbReference>
<dbReference type="GO" id="GO:0016020">
    <property type="term" value="C:membrane"/>
    <property type="evidence" value="ECO:0007669"/>
    <property type="project" value="UniProtKB-SubCell"/>
</dbReference>